<name>A0A6A5VHB6_9PLEO</name>
<organism evidence="1 2">
    <name type="scientific">Bimuria novae-zelandiae CBS 107.79</name>
    <dbReference type="NCBI Taxonomy" id="1447943"/>
    <lineage>
        <taxon>Eukaryota</taxon>
        <taxon>Fungi</taxon>
        <taxon>Dikarya</taxon>
        <taxon>Ascomycota</taxon>
        <taxon>Pezizomycotina</taxon>
        <taxon>Dothideomycetes</taxon>
        <taxon>Pleosporomycetidae</taxon>
        <taxon>Pleosporales</taxon>
        <taxon>Massarineae</taxon>
        <taxon>Didymosphaeriaceae</taxon>
        <taxon>Bimuria</taxon>
    </lineage>
</organism>
<dbReference type="AlphaFoldDB" id="A0A6A5VHB6"/>
<gene>
    <name evidence="1" type="ORF">BU23DRAFT_553488</name>
</gene>
<protein>
    <submittedName>
        <fullName evidence="1">Uncharacterized protein</fullName>
    </submittedName>
</protein>
<keyword evidence="2" id="KW-1185">Reference proteome</keyword>
<dbReference type="EMBL" id="ML976675">
    <property type="protein sequence ID" value="KAF1974436.1"/>
    <property type="molecule type" value="Genomic_DNA"/>
</dbReference>
<evidence type="ECO:0000313" key="1">
    <source>
        <dbReference type="EMBL" id="KAF1974436.1"/>
    </source>
</evidence>
<reference evidence="1" key="1">
    <citation type="journal article" date="2020" name="Stud. Mycol.">
        <title>101 Dothideomycetes genomes: a test case for predicting lifestyles and emergence of pathogens.</title>
        <authorList>
            <person name="Haridas S."/>
            <person name="Albert R."/>
            <person name="Binder M."/>
            <person name="Bloem J."/>
            <person name="Labutti K."/>
            <person name="Salamov A."/>
            <person name="Andreopoulos B."/>
            <person name="Baker S."/>
            <person name="Barry K."/>
            <person name="Bills G."/>
            <person name="Bluhm B."/>
            <person name="Cannon C."/>
            <person name="Castanera R."/>
            <person name="Culley D."/>
            <person name="Daum C."/>
            <person name="Ezra D."/>
            <person name="Gonzalez J."/>
            <person name="Henrissat B."/>
            <person name="Kuo A."/>
            <person name="Liang C."/>
            <person name="Lipzen A."/>
            <person name="Lutzoni F."/>
            <person name="Magnuson J."/>
            <person name="Mondo S."/>
            <person name="Nolan M."/>
            <person name="Ohm R."/>
            <person name="Pangilinan J."/>
            <person name="Park H.-J."/>
            <person name="Ramirez L."/>
            <person name="Alfaro M."/>
            <person name="Sun H."/>
            <person name="Tritt A."/>
            <person name="Yoshinaga Y."/>
            <person name="Zwiers L.-H."/>
            <person name="Turgeon B."/>
            <person name="Goodwin S."/>
            <person name="Spatafora J."/>
            <person name="Crous P."/>
            <person name="Grigoriev I."/>
        </authorList>
    </citation>
    <scope>NUCLEOTIDE SEQUENCE</scope>
    <source>
        <strain evidence="1">CBS 107.79</strain>
    </source>
</reference>
<dbReference type="Proteomes" id="UP000800036">
    <property type="component" value="Unassembled WGS sequence"/>
</dbReference>
<evidence type="ECO:0000313" key="2">
    <source>
        <dbReference type="Proteomes" id="UP000800036"/>
    </source>
</evidence>
<accession>A0A6A5VHB6</accession>
<sequence>MTALFIEVQDAISRYSAIHVAIERLIAPSNDFMFQESLRDERLFDDPSFVWTKRYF</sequence>
<proteinExistence type="predicted"/>
<dbReference type="OrthoDB" id="426293at2759"/>